<dbReference type="SUPFAM" id="SSF49854">
    <property type="entry name" value="Spermadhesin, CUB domain"/>
    <property type="match status" value="1"/>
</dbReference>
<proteinExistence type="predicted"/>
<evidence type="ECO:0000313" key="6">
    <source>
        <dbReference type="Proteomes" id="UP000683360"/>
    </source>
</evidence>
<gene>
    <name evidence="5" type="ORF">MEDL_42665</name>
</gene>
<dbReference type="PANTHER" id="PTHR24251">
    <property type="entry name" value="OVOCHYMASE-RELATED"/>
    <property type="match status" value="1"/>
</dbReference>
<evidence type="ECO:0000256" key="2">
    <source>
        <dbReference type="ARBA" id="ARBA00023157"/>
    </source>
</evidence>
<dbReference type="CDD" id="cd00041">
    <property type="entry name" value="CUB"/>
    <property type="match status" value="1"/>
</dbReference>
<name>A0A8S3T8K0_MYTED</name>
<accession>A0A8S3T8K0</accession>
<dbReference type="SMART" id="SM00042">
    <property type="entry name" value="CUB"/>
    <property type="match status" value="1"/>
</dbReference>
<dbReference type="PANTHER" id="PTHR24251:SF37">
    <property type="entry name" value="CUB DOMAIN-CONTAINING PROTEIN"/>
    <property type="match status" value="1"/>
</dbReference>
<dbReference type="AlphaFoldDB" id="A0A8S3T8K0"/>
<dbReference type="Pfam" id="PF00431">
    <property type="entry name" value="CUB"/>
    <property type="match status" value="1"/>
</dbReference>
<keyword evidence="1" id="KW-0677">Repeat</keyword>
<dbReference type="InterPro" id="IPR000859">
    <property type="entry name" value="CUB_dom"/>
</dbReference>
<dbReference type="EMBL" id="CAJPWZ010002038">
    <property type="protein sequence ID" value="CAG2229866.1"/>
    <property type="molecule type" value="Genomic_DNA"/>
</dbReference>
<evidence type="ECO:0000313" key="5">
    <source>
        <dbReference type="EMBL" id="CAG2229866.1"/>
    </source>
</evidence>
<dbReference type="Proteomes" id="UP000683360">
    <property type="component" value="Unassembled WGS sequence"/>
</dbReference>
<evidence type="ECO:0000259" key="4">
    <source>
        <dbReference type="PROSITE" id="PS01180"/>
    </source>
</evidence>
<dbReference type="PROSITE" id="PS01180">
    <property type="entry name" value="CUB"/>
    <property type="match status" value="1"/>
</dbReference>
<comment type="caution">
    <text evidence="5">The sequence shown here is derived from an EMBL/GenBank/DDBJ whole genome shotgun (WGS) entry which is preliminary data.</text>
</comment>
<evidence type="ECO:0000256" key="3">
    <source>
        <dbReference type="PROSITE-ProRule" id="PRU00059"/>
    </source>
</evidence>
<evidence type="ECO:0000256" key="1">
    <source>
        <dbReference type="ARBA" id="ARBA00022737"/>
    </source>
</evidence>
<keyword evidence="2" id="KW-1015">Disulfide bond</keyword>
<comment type="caution">
    <text evidence="3">Lacks conserved residue(s) required for the propagation of feature annotation.</text>
</comment>
<feature type="domain" description="CUB" evidence="4">
    <location>
        <begin position="100"/>
        <end position="161"/>
    </location>
</feature>
<reference evidence="5" key="1">
    <citation type="submission" date="2021-03" db="EMBL/GenBank/DDBJ databases">
        <authorList>
            <person name="Bekaert M."/>
        </authorList>
    </citation>
    <scope>NUCLEOTIDE SEQUENCE</scope>
</reference>
<protein>
    <submittedName>
        <fullName evidence="5">CUBN</fullName>
    </submittedName>
</protein>
<dbReference type="OrthoDB" id="6055967at2759"/>
<organism evidence="5 6">
    <name type="scientific">Mytilus edulis</name>
    <name type="common">Blue mussel</name>
    <dbReference type="NCBI Taxonomy" id="6550"/>
    <lineage>
        <taxon>Eukaryota</taxon>
        <taxon>Metazoa</taxon>
        <taxon>Spiralia</taxon>
        <taxon>Lophotrochozoa</taxon>
        <taxon>Mollusca</taxon>
        <taxon>Bivalvia</taxon>
        <taxon>Autobranchia</taxon>
        <taxon>Pteriomorphia</taxon>
        <taxon>Mytilida</taxon>
        <taxon>Mytiloidea</taxon>
        <taxon>Mytilidae</taxon>
        <taxon>Mytilinae</taxon>
        <taxon>Mytilus</taxon>
    </lineage>
</organism>
<sequence length="199" mass="22286">MTFVFVFFIVCAAAQINHQVKNTRQCKAGGGMCKQTCVGNDVDTGPCCRNSYRCCQPCDDTQQCTAGGGRCKQTGVDDEVDTGPCCRKSHRCYQPCNVTCGGIFNEPSGTFTTQNYPSNYCNDHDCNYNILVNDGFKIMLNFTFFHTEERYEEGLSDFVTMILLHNIHKVELTLERSSLLNMLPAHSFSEFINSLNFGL</sequence>
<dbReference type="Gene3D" id="2.60.120.290">
    <property type="entry name" value="Spermadhesin, CUB domain"/>
    <property type="match status" value="1"/>
</dbReference>
<dbReference type="InterPro" id="IPR035914">
    <property type="entry name" value="Sperma_CUB_dom_sf"/>
</dbReference>
<keyword evidence="6" id="KW-1185">Reference proteome</keyword>